<dbReference type="EMBL" id="JAAWWL010000002">
    <property type="protein sequence ID" value="NKI32745.1"/>
    <property type="molecule type" value="Genomic_DNA"/>
</dbReference>
<keyword evidence="3" id="KW-1185">Reference proteome</keyword>
<accession>A0ABX1GV03</accession>
<dbReference type="RefSeq" id="WP_168552923.1">
    <property type="nucleotide sequence ID" value="NZ_JAAWWL010000002.1"/>
</dbReference>
<evidence type="ECO:0000256" key="1">
    <source>
        <dbReference type="SAM" id="Coils"/>
    </source>
</evidence>
<sequence>MGIFWDLLQQNELEKQQKQADSVEERVAILEEELSKTKSLLRKTLEALENHLGKDIDGDGLTGAS</sequence>
<proteinExistence type="predicted"/>
<reference evidence="2 3" key="1">
    <citation type="submission" date="2020-04" db="EMBL/GenBank/DDBJ databases">
        <authorList>
            <person name="Yoon J."/>
        </authorList>
    </citation>
    <scope>NUCLEOTIDE SEQUENCE [LARGE SCALE GENOMIC DNA]</scope>
    <source>
        <strain evidence="2 3">DJ-13</strain>
    </source>
</reference>
<evidence type="ECO:0000313" key="2">
    <source>
        <dbReference type="EMBL" id="NKI32745.1"/>
    </source>
</evidence>
<gene>
    <name evidence="2" type="ORF">HCU67_12380</name>
</gene>
<feature type="coiled-coil region" evidence="1">
    <location>
        <begin position="13"/>
        <end position="51"/>
    </location>
</feature>
<protein>
    <submittedName>
        <fullName evidence="2">Uncharacterized protein</fullName>
    </submittedName>
</protein>
<keyword evidence="1" id="KW-0175">Coiled coil</keyword>
<comment type="caution">
    <text evidence="2">The sequence shown here is derived from an EMBL/GenBank/DDBJ whole genome shotgun (WGS) entry which is preliminary data.</text>
</comment>
<name>A0ABX1GV03_9FLAO</name>
<organism evidence="2 3">
    <name type="scientific">Croceivirga thetidis</name>
    <dbReference type="NCBI Taxonomy" id="2721623"/>
    <lineage>
        <taxon>Bacteria</taxon>
        <taxon>Pseudomonadati</taxon>
        <taxon>Bacteroidota</taxon>
        <taxon>Flavobacteriia</taxon>
        <taxon>Flavobacteriales</taxon>
        <taxon>Flavobacteriaceae</taxon>
        <taxon>Croceivirga</taxon>
    </lineage>
</organism>
<evidence type="ECO:0000313" key="3">
    <source>
        <dbReference type="Proteomes" id="UP000718451"/>
    </source>
</evidence>
<dbReference type="Proteomes" id="UP000718451">
    <property type="component" value="Unassembled WGS sequence"/>
</dbReference>